<dbReference type="EMBL" id="JAIWYP010000009">
    <property type="protein sequence ID" value="KAH3778992.1"/>
    <property type="molecule type" value="Genomic_DNA"/>
</dbReference>
<gene>
    <name evidence="1" type="ORF">DPMN_180471</name>
</gene>
<keyword evidence="2" id="KW-1185">Reference proteome</keyword>
<proteinExistence type="predicted"/>
<protein>
    <submittedName>
        <fullName evidence="1">Uncharacterized protein</fullName>
    </submittedName>
</protein>
<evidence type="ECO:0000313" key="1">
    <source>
        <dbReference type="EMBL" id="KAH3778992.1"/>
    </source>
</evidence>
<reference evidence="1" key="2">
    <citation type="submission" date="2020-11" db="EMBL/GenBank/DDBJ databases">
        <authorList>
            <person name="McCartney M.A."/>
            <person name="Auch B."/>
            <person name="Kono T."/>
            <person name="Mallez S."/>
            <person name="Becker A."/>
            <person name="Gohl D.M."/>
            <person name="Silverstein K.A.T."/>
            <person name="Koren S."/>
            <person name="Bechman K.B."/>
            <person name="Herman A."/>
            <person name="Abrahante J.E."/>
            <person name="Garbe J."/>
        </authorList>
    </citation>
    <scope>NUCLEOTIDE SEQUENCE</scope>
    <source>
        <strain evidence="1">Duluth1</strain>
        <tissue evidence="1">Whole animal</tissue>
    </source>
</reference>
<reference evidence="1" key="1">
    <citation type="journal article" date="2019" name="bioRxiv">
        <title>The Genome of the Zebra Mussel, Dreissena polymorpha: A Resource for Invasive Species Research.</title>
        <authorList>
            <person name="McCartney M.A."/>
            <person name="Auch B."/>
            <person name="Kono T."/>
            <person name="Mallez S."/>
            <person name="Zhang Y."/>
            <person name="Obille A."/>
            <person name="Becker A."/>
            <person name="Abrahante J.E."/>
            <person name="Garbe J."/>
            <person name="Badalamenti J.P."/>
            <person name="Herman A."/>
            <person name="Mangelson H."/>
            <person name="Liachko I."/>
            <person name="Sullivan S."/>
            <person name="Sone E.D."/>
            <person name="Koren S."/>
            <person name="Silverstein K.A.T."/>
            <person name="Beckman K.B."/>
            <person name="Gohl D.M."/>
        </authorList>
    </citation>
    <scope>NUCLEOTIDE SEQUENCE</scope>
    <source>
        <strain evidence="1">Duluth1</strain>
        <tissue evidence="1">Whole animal</tissue>
    </source>
</reference>
<organism evidence="1 2">
    <name type="scientific">Dreissena polymorpha</name>
    <name type="common">Zebra mussel</name>
    <name type="synonym">Mytilus polymorpha</name>
    <dbReference type="NCBI Taxonomy" id="45954"/>
    <lineage>
        <taxon>Eukaryota</taxon>
        <taxon>Metazoa</taxon>
        <taxon>Spiralia</taxon>
        <taxon>Lophotrochozoa</taxon>
        <taxon>Mollusca</taxon>
        <taxon>Bivalvia</taxon>
        <taxon>Autobranchia</taxon>
        <taxon>Heteroconchia</taxon>
        <taxon>Euheterodonta</taxon>
        <taxon>Imparidentia</taxon>
        <taxon>Neoheterodontei</taxon>
        <taxon>Myida</taxon>
        <taxon>Dreissenoidea</taxon>
        <taxon>Dreissenidae</taxon>
        <taxon>Dreissena</taxon>
    </lineage>
</organism>
<sequence length="118" mass="13134">MDEMENTADLITEGDTVAVVAADENDDYFLLKVTRTPYTLRAEGTDDWGNTFPEGARVVGGYHCKSTESAFKIVKRKKALVYSVAVCYILDEKDKNGSISVDENLHRDILNSLNILDV</sequence>
<name>A0A9D4EES0_DREPO</name>
<evidence type="ECO:0000313" key="2">
    <source>
        <dbReference type="Proteomes" id="UP000828390"/>
    </source>
</evidence>
<accession>A0A9D4EES0</accession>
<comment type="caution">
    <text evidence="1">The sequence shown here is derived from an EMBL/GenBank/DDBJ whole genome shotgun (WGS) entry which is preliminary data.</text>
</comment>
<dbReference type="Proteomes" id="UP000828390">
    <property type="component" value="Unassembled WGS sequence"/>
</dbReference>
<dbReference type="AlphaFoldDB" id="A0A9D4EES0"/>